<comment type="caution">
    <text evidence="15">The sequence shown here is derived from an EMBL/GenBank/DDBJ whole genome shotgun (WGS) entry which is preliminary data.</text>
</comment>
<dbReference type="Pfam" id="PF07831">
    <property type="entry name" value="PYNP_C"/>
    <property type="match status" value="1"/>
</dbReference>
<dbReference type="EC" id="2.4.2.2" evidence="6"/>
<proteinExistence type="inferred from homology"/>
<evidence type="ECO:0000313" key="15">
    <source>
        <dbReference type="EMBL" id="MRH43536.1"/>
    </source>
</evidence>
<dbReference type="GO" id="GO:0006213">
    <property type="term" value="P:pyrimidine nucleoside metabolic process"/>
    <property type="evidence" value="ECO:0007669"/>
    <property type="project" value="InterPro"/>
</dbReference>
<evidence type="ECO:0000256" key="1">
    <source>
        <dbReference type="ARBA" id="ARBA00001066"/>
    </source>
</evidence>
<feature type="domain" description="Pyrimidine nucleoside phosphorylase C-terminal" evidence="14">
    <location>
        <begin position="345"/>
        <end position="418"/>
    </location>
</feature>
<dbReference type="OrthoDB" id="9763887at2"/>
<dbReference type="GO" id="GO:0004645">
    <property type="term" value="F:1,4-alpha-oligoglucan phosphorylase activity"/>
    <property type="evidence" value="ECO:0007669"/>
    <property type="project" value="InterPro"/>
</dbReference>
<dbReference type="FunFam" id="3.40.1030.10:FF:000003">
    <property type="entry name" value="Pyrimidine-nucleoside phosphorylase"/>
    <property type="match status" value="1"/>
</dbReference>
<evidence type="ECO:0000256" key="4">
    <source>
        <dbReference type="ARBA" id="ARBA00006915"/>
    </source>
</evidence>
<evidence type="ECO:0000256" key="10">
    <source>
        <dbReference type="ARBA" id="ARBA00022723"/>
    </source>
</evidence>
<accession>A0A6A8DG62</accession>
<comment type="cofactor">
    <cofactor evidence="2">
        <name>K(+)</name>
        <dbReference type="ChEBI" id="CHEBI:29103"/>
    </cofactor>
</comment>
<dbReference type="NCBIfam" id="NF004747">
    <property type="entry name" value="PRK06078.1"/>
    <property type="match status" value="1"/>
</dbReference>
<comment type="catalytic activity">
    <reaction evidence="1">
        <text>2'-deoxyuridine + phosphate = 2-deoxy-alpha-D-ribose 1-phosphate + uracil</text>
        <dbReference type="Rhea" id="RHEA:22824"/>
        <dbReference type="ChEBI" id="CHEBI:16450"/>
        <dbReference type="ChEBI" id="CHEBI:17568"/>
        <dbReference type="ChEBI" id="CHEBI:43474"/>
        <dbReference type="ChEBI" id="CHEBI:57259"/>
        <dbReference type="EC" id="2.4.2.2"/>
    </reaction>
</comment>
<dbReference type="PANTHER" id="PTHR10515">
    <property type="entry name" value="THYMIDINE PHOSPHORYLASE"/>
    <property type="match status" value="1"/>
</dbReference>
<dbReference type="InterPro" id="IPR036320">
    <property type="entry name" value="Glycosyl_Trfase_fam3_N_dom_sf"/>
</dbReference>
<protein>
    <recommendedName>
        <fullName evidence="7">Pyrimidine-nucleoside phosphorylase</fullName>
        <ecNumber evidence="6">2.4.2.2</ecNumber>
    </recommendedName>
</protein>
<dbReference type="AlphaFoldDB" id="A0A6A8DG62"/>
<dbReference type="Gene3D" id="1.20.970.10">
    <property type="entry name" value="Transferase, Pyrimidine Nucleoside Phosphorylase, Chain C"/>
    <property type="match status" value="1"/>
</dbReference>
<dbReference type="InterPro" id="IPR018090">
    <property type="entry name" value="Pyrmidine_PPas_bac/euk"/>
</dbReference>
<evidence type="ECO:0000256" key="5">
    <source>
        <dbReference type="ARBA" id="ARBA00011738"/>
    </source>
</evidence>
<dbReference type="SUPFAM" id="SSF52418">
    <property type="entry name" value="Nucleoside phosphorylase/phosphoribosyltransferase catalytic domain"/>
    <property type="match status" value="1"/>
</dbReference>
<comment type="function">
    <text evidence="3">Catalyzes phosphorolysis of the pyrimidine nucleosides uridine, thymidine and 2'-deoxyuridine with the formation of the corresponding pyrimidine base and ribose-1-phosphate.</text>
</comment>
<comment type="subunit">
    <text evidence="5">Homodimer.</text>
</comment>
<reference evidence="15" key="1">
    <citation type="submission" date="2019-11" db="EMBL/GenBank/DDBJ databases">
        <authorList>
            <person name="Li J."/>
        </authorList>
    </citation>
    <scope>NUCLEOTIDE SEQUENCE</scope>
    <source>
        <strain evidence="15">B6B</strain>
    </source>
</reference>
<evidence type="ECO:0000256" key="12">
    <source>
        <dbReference type="ARBA" id="ARBA00048453"/>
    </source>
</evidence>
<dbReference type="GO" id="GO:0047847">
    <property type="term" value="F:deoxyuridine phosphorylase activity"/>
    <property type="evidence" value="ECO:0007669"/>
    <property type="project" value="RHEA"/>
</dbReference>
<evidence type="ECO:0000259" key="14">
    <source>
        <dbReference type="SMART" id="SM00941"/>
    </source>
</evidence>
<dbReference type="EMBL" id="WJNG01000010">
    <property type="protein sequence ID" value="MRH43536.1"/>
    <property type="molecule type" value="Genomic_DNA"/>
</dbReference>
<dbReference type="PANTHER" id="PTHR10515:SF0">
    <property type="entry name" value="THYMIDINE PHOSPHORYLASE"/>
    <property type="match status" value="1"/>
</dbReference>
<dbReference type="InterPro" id="IPR013102">
    <property type="entry name" value="PYNP_C"/>
</dbReference>
<dbReference type="Proteomes" id="UP000799092">
    <property type="component" value="Unassembled WGS sequence"/>
</dbReference>
<organism evidence="15 16">
    <name type="scientific">Aquibacillus halophilus</name>
    <dbReference type="NCBI Taxonomy" id="930132"/>
    <lineage>
        <taxon>Bacteria</taxon>
        <taxon>Bacillati</taxon>
        <taxon>Bacillota</taxon>
        <taxon>Bacilli</taxon>
        <taxon>Bacillales</taxon>
        <taxon>Bacillaceae</taxon>
        <taxon>Aquibacillus</taxon>
    </lineage>
</organism>
<evidence type="ECO:0000256" key="3">
    <source>
        <dbReference type="ARBA" id="ARBA00003877"/>
    </source>
</evidence>
<name>A0A6A8DG62_9BACI</name>
<keyword evidence="8 15" id="KW-0328">Glycosyltransferase</keyword>
<sequence length="434" mass="46273">MRMVDLISKKRNGDELTKQEIDFVIKGYTNGDIPDYQMSAFAMAIYFQDMTTSERVHLTMAMVESGDQIDLSDIEGIKVDKHSTGGVGDTTTLILAPLVASVGVPVAKMSGRGLGHTGGTVDKLESIKGFEVELDSEKFNELVNKNKVAVVGQSGNLTPADKKLYGLRDVTGTVNSIPLIASSIMSKKIASGADAIVLDVKIGSGAFMKNLEDAKELAQAMVQIGNGAGRNTIAVISDMNQPLGFAIGNALEVKEAIDTLRGNGPADLHELCLTLGSQMVYLAGKAKTIEEAREKLENVIETGAAIEKFKTFITSQGGDASVVDDPSKLPTAAYTFEVKVKEDGFVSEIIADEIGIAASILGAGRTTKDSVIDLAVGIMLNKKVGEKVSTGDTLATIHSNQELVTDVIEKVYNSYKISKKVVEPNPLVYDIIHD</sequence>
<keyword evidence="10" id="KW-0479">Metal-binding</keyword>
<dbReference type="GO" id="GO:0009032">
    <property type="term" value="F:thymidine phosphorylase activity"/>
    <property type="evidence" value="ECO:0007669"/>
    <property type="project" value="TreeGrafter"/>
</dbReference>
<dbReference type="PIRSF" id="PIRSF000478">
    <property type="entry name" value="TP_PyNP"/>
    <property type="match status" value="1"/>
</dbReference>
<dbReference type="InterPro" id="IPR017872">
    <property type="entry name" value="Pyrmidine_PPase_CS"/>
</dbReference>
<evidence type="ECO:0000256" key="13">
    <source>
        <dbReference type="ARBA" id="ARBA00048525"/>
    </source>
</evidence>
<evidence type="ECO:0000256" key="2">
    <source>
        <dbReference type="ARBA" id="ARBA00001958"/>
    </source>
</evidence>
<keyword evidence="16" id="KW-1185">Reference proteome</keyword>
<dbReference type="InterPro" id="IPR017459">
    <property type="entry name" value="Glycosyl_Trfase_fam3_N_dom"/>
</dbReference>
<dbReference type="SUPFAM" id="SSF47648">
    <property type="entry name" value="Nucleoside phosphorylase/phosphoribosyltransferase N-terminal domain"/>
    <property type="match status" value="1"/>
</dbReference>
<evidence type="ECO:0000256" key="8">
    <source>
        <dbReference type="ARBA" id="ARBA00022676"/>
    </source>
</evidence>
<gene>
    <name evidence="15" type="ORF">GH741_12685</name>
</gene>
<dbReference type="NCBIfam" id="NF004490">
    <property type="entry name" value="PRK05820.1"/>
    <property type="match status" value="1"/>
</dbReference>
<keyword evidence="11" id="KW-0630">Potassium</keyword>
<comment type="catalytic activity">
    <reaction evidence="13">
        <text>thymidine + phosphate = 2-deoxy-alpha-D-ribose 1-phosphate + thymine</text>
        <dbReference type="Rhea" id="RHEA:16037"/>
        <dbReference type="ChEBI" id="CHEBI:17748"/>
        <dbReference type="ChEBI" id="CHEBI:17821"/>
        <dbReference type="ChEBI" id="CHEBI:43474"/>
        <dbReference type="ChEBI" id="CHEBI:57259"/>
        <dbReference type="EC" id="2.4.2.2"/>
    </reaction>
</comment>
<evidence type="ECO:0000313" key="16">
    <source>
        <dbReference type="Proteomes" id="UP000799092"/>
    </source>
</evidence>
<evidence type="ECO:0000256" key="9">
    <source>
        <dbReference type="ARBA" id="ARBA00022679"/>
    </source>
</evidence>
<dbReference type="Gene3D" id="3.90.1170.30">
    <property type="entry name" value="Pyrimidine nucleoside phosphorylase-like, C-terminal domain"/>
    <property type="match status" value="1"/>
</dbReference>
<dbReference type="InterPro" id="IPR036566">
    <property type="entry name" value="PYNP-like_C_sf"/>
</dbReference>
<keyword evidence="9 15" id="KW-0808">Transferase</keyword>
<dbReference type="GO" id="GO:0046872">
    <property type="term" value="F:metal ion binding"/>
    <property type="evidence" value="ECO:0007669"/>
    <property type="project" value="UniProtKB-KW"/>
</dbReference>
<dbReference type="GO" id="GO:0004850">
    <property type="term" value="F:uridine phosphorylase activity"/>
    <property type="evidence" value="ECO:0007669"/>
    <property type="project" value="RHEA"/>
</dbReference>
<evidence type="ECO:0000256" key="7">
    <source>
        <dbReference type="ARBA" id="ARBA00014680"/>
    </source>
</evidence>
<dbReference type="Gene3D" id="3.40.1030.10">
    <property type="entry name" value="Nucleoside phosphorylase/phosphoribosyltransferase catalytic domain"/>
    <property type="match status" value="1"/>
</dbReference>
<comment type="similarity">
    <text evidence="4">Belongs to the thymidine/pyrimidine-nucleoside phosphorylase family.</text>
</comment>
<dbReference type="Pfam" id="PF02885">
    <property type="entry name" value="Glycos_trans_3N"/>
    <property type="match status" value="1"/>
</dbReference>
<dbReference type="PROSITE" id="PS00647">
    <property type="entry name" value="THYMID_PHOSPHORYLASE"/>
    <property type="match status" value="1"/>
</dbReference>
<dbReference type="InterPro" id="IPR000312">
    <property type="entry name" value="Glycosyl_Trfase_fam3"/>
</dbReference>
<evidence type="ECO:0000256" key="6">
    <source>
        <dbReference type="ARBA" id="ARBA00011889"/>
    </source>
</evidence>
<dbReference type="InterPro" id="IPR035902">
    <property type="entry name" value="Nuc_phospho_transferase"/>
</dbReference>
<dbReference type="Pfam" id="PF00591">
    <property type="entry name" value="Glycos_transf_3"/>
    <property type="match status" value="1"/>
</dbReference>
<dbReference type="GO" id="GO:0005829">
    <property type="term" value="C:cytosol"/>
    <property type="evidence" value="ECO:0007669"/>
    <property type="project" value="TreeGrafter"/>
</dbReference>
<dbReference type="SUPFAM" id="SSF54680">
    <property type="entry name" value="Pyrimidine nucleoside phosphorylase C-terminal domain"/>
    <property type="match status" value="1"/>
</dbReference>
<dbReference type="GO" id="GO:0006206">
    <property type="term" value="P:pyrimidine nucleobase metabolic process"/>
    <property type="evidence" value="ECO:0007669"/>
    <property type="project" value="InterPro"/>
</dbReference>
<dbReference type="NCBIfam" id="TIGR02644">
    <property type="entry name" value="Y_phosphoryl"/>
    <property type="match status" value="1"/>
</dbReference>
<dbReference type="InterPro" id="IPR000053">
    <property type="entry name" value="Thymidine/pyrmidine_PPase"/>
</dbReference>
<dbReference type="RefSeq" id="WP_153737166.1">
    <property type="nucleotide sequence ID" value="NZ_WJNG01000010.1"/>
</dbReference>
<dbReference type="FunFam" id="1.20.970.10:FF:000002">
    <property type="entry name" value="Pyrimidine-nucleoside phosphorylase"/>
    <property type="match status" value="1"/>
</dbReference>
<dbReference type="SMART" id="SM00941">
    <property type="entry name" value="PYNP_C"/>
    <property type="match status" value="1"/>
</dbReference>
<comment type="catalytic activity">
    <reaction evidence="12">
        <text>uridine + phosphate = alpha-D-ribose 1-phosphate + uracil</text>
        <dbReference type="Rhea" id="RHEA:24388"/>
        <dbReference type="ChEBI" id="CHEBI:16704"/>
        <dbReference type="ChEBI" id="CHEBI:17568"/>
        <dbReference type="ChEBI" id="CHEBI:43474"/>
        <dbReference type="ChEBI" id="CHEBI:57720"/>
        <dbReference type="EC" id="2.4.2.2"/>
    </reaction>
</comment>
<evidence type="ECO:0000256" key="11">
    <source>
        <dbReference type="ARBA" id="ARBA00022958"/>
    </source>
</evidence>